<keyword evidence="2" id="KW-1185">Reference proteome</keyword>
<sequence length="143" mass="15122">MNQPIHQDQFVIGEGHAALSGMCELAPSTIYAALLTDDGFDIVHVSRTQTEASRFASMSSSIQALSDAVGHELRIGDSEYVIMGSAQGHVIQLRIPGQPIVLAALFQPHETLGKALSTARLTAERLAQRLPAAASAAMAAPNF</sequence>
<dbReference type="AlphaFoldDB" id="A0A506XYY3"/>
<organism evidence="1 2">
    <name type="scientific">Schumannella soli</name>
    <dbReference type="NCBI Taxonomy" id="2590779"/>
    <lineage>
        <taxon>Bacteria</taxon>
        <taxon>Bacillati</taxon>
        <taxon>Actinomycetota</taxon>
        <taxon>Actinomycetes</taxon>
        <taxon>Micrococcales</taxon>
        <taxon>Microbacteriaceae</taxon>
        <taxon>Schumannella</taxon>
    </lineage>
</organism>
<evidence type="ECO:0000313" key="2">
    <source>
        <dbReference type="Proteomes" id="UP000316252"/>
    </source>
</evidence>
<proteinExistence type="predicted"/>
<dbReference type="OrthoDB" id="5120279at2"/>
<dbReference type="Gene3D" id="3.30.450.30">
    <property type="entry name" value="Dynein light chain 2a, cytoplasmic"/>
    <property type="match status" value="1"/>
</dbReference>
<dbReference type="RefSeq" id="WP_141164033.1">
    <property type="nucleotide sequence ID" value="NZ_VHQG01000003.1"/>
</dbReference>
<evidence type="ECO:0000313" key="1">
    <source>
        <dbReference type="EMBL" id="TPW75005.1"/>
    </source>
</evidence>
<accession>A0A506XYY3</accession>
<name>A0A506XYY3_9MICO</name>
<dbReference type="EMBL" id="VHQG01000003">
    <property type="protein sequence ID" value="TPW75005.1"/>
    <property type="molecule type" value="Genomic_DNA"/>
</dbReference>
<comment type="caution">
    <text evidence="1">The sequence shown here is derived from an EMBL/GenBank/DDBJ whole genome shotgun (WGS) entry which is preliminary data.</text>
</comment>
<dbReference type="SUPFAM" id="SSF103196">
    <property type="entry name" value="Roadblock/LC7 domain"/>
    <property type="match status" value="1"/>
</dbReference>
<gene>
    <name evidence="1" type="ORF">FJ657_12340</name>
</gene>
<protein>
    <submittedName>
        <fullName evidence="1">Roadblock/LC7 domain-containing protein</fullName>
    </submittedName>
</protein>
<dbReference type="Proteomes" id="UP000316252">
    <property type="component" value="Unassembled WGS sequence"/>
</dbReference>
<reference evidence="1 2" key="1">
    <citation type="submission" date="2019-06" db="EMBL/GenBank/DDBJ databases">
        <authorList>
            <person name="Li F."/>
        </authorList>
    </citation>
    <scope>NUCLEOTIDE SEQUENCE [LARGE SCALE GENOMIC DNA]</scope>
    <source>
        <strain evidence="1 2">10F1D-1</strain>
    </source>
</reference>